<name>A0A915YY10_9GLOM</name>
<sequence>MPVQLSTILIFQNIGRKHQCFILLTKKNKPCYVPKLEEGQVLSIANSKFAIGPVDNQIDAQLRKMPWSSTSSSSSPHMIATRAAIHKKIEQSAPISTLIVTEEIQGREEQEESASILITPATIPATTPPSKKRVGHAKV</sequence>
<evidence type="ECO:0000256" key="1">
    <source>
        <dbReference type="SAM" id="MobiDB-lite"/>
    </source>
</evidence>
<comment type="caution">
    <text evidence="2">The sequence shown here is derived from an EMBL/GenBank/DDBJ whole genome shotgun (WGS) entry which is preliminary data.</text>
</comment>
<feature type="compositionally biased region" description="Basic residues" evidence="1">
    <location>
        <begin position="130"/>
        <end position="139"/>
    </location>
</feature>
<dbReference type="Proteomes" id="UP000684084">
    <property type="component" value="Unassembled WGS sequence"/>
</dbReference>
<dbReference type="OrthoDB" id="2364940at2759"/>
<dbReference type="AlphaFoldDB" id="A0A915YY10"/>
<reference evidence="2" key="1">
    <citation type="submission" date="2020-05" db="EMBL/GenBank/DDBJ databases">
        <authorList>
            <person name="Rincon C."/>
            <person name="Sanders R I."/>
            <person name="Robbins C."/>
            <person name="Chaturvedi A."/>
        </authorList>
    </citation>
    <scope>NUCLEOTIDE SEQUENCE</scope>
    <source>
        <strain evidence="2">CHB12</strain>
    </source>
</reference>
<evidence type="ECO:0000313" key="2">
    <source>
        <dbReference type="EMBL" id="CAB5353856.1"/>
    </source>
</evidence>
<gene>
    <name evidence="2" type="ORF">CHRIB12_LOCUS5728</name>
</gene>
<dbReference type="VEuPathDB" id="FungiDB:RhiirFUN_002807"/>
<feature type="region of interest" description="Disordered" evidence="1">
    <location>
        <begin position="110"/>
        <end position="139"/>
    </location>
</feature>
<proteinExistence type="predicted"/>
<evidence type="ECO:0000313" key="3">
    <source>
        <dbReference type="Proteomes" id="UP000684084"/>
    </source>
</evidence>
<dbReference type="EMBL" id="CAGKOT010000009">
    <property type="protein sequence ID" value="CAB5353856.1"/>
    <property type="molecule type" value="Genomic_DNA"/>
</dbReference>
<protein>
    <submittedName>
        <fullName evidence="2">Uncharacterized protein</fullName>
    </submittedName>
</protein>
<feature type="compositionally biased region" description="Low complexity" evidence="1">
    <location>
        <begin position="118"/>
        <end position="129"/>
    </location>
</feature>
<accession>A0A915YY10</accession>
<organism evidence="2 3">
    <name type="scientific">Rhizophagus irregularis</name>
    <dbReference type="NCBI Taxonomy" id="588596"/>
    <lineage>
        <taxon>Eukaryota</taxon>
        <taxon>Fungi</taxon>
        <taxon>Fungi incertae sedis</taxon>
        <taxon>Mucoromycota</taxon>
        <taxon>Glomeromycotina</taxon>
        <taxon>Glomeromycetes</taxon>
        <taxon>Glomerales</taxon>
        <taxon>Glomeraceae</taxon>
        <taxon>Rhizophagus</taxon>
    </lineage>
</organism>